<evidence type="ECO:0000313" key="1">
    <source>
        <dbReference type="EMBL" id="VDK59691.1"/>
    </source>
</evidence>
<evidence type="ECO:0000313" key="2">
    <source>
        <dbReference type="Proteomes" id="UP000271889"/>
    </source>
</evidence>
<accession>A0A3P6T2N6</accession>
<dbReference type="Proteomes" id="UP000271889">
    <property type="component" value="Unassembled WGS sequence"/>
</dbReference>
<keyword evidence="2" id="KW-1185">Reference proteome</keyword>
<proteinExistence type="predicted"/>
<organism evidence="1 2">
    <name type="scientific">Cylicostephanus goldi</name>
    <name type="common">Nematode worm</name>
    <dbReference type="NCBI Taxonomy" id="71465"/>
    <lineage>
        <taxon>Eukaryota</taxon>
        <taxon>Metazoa</taxon>
        <taxon>Ecdysozoa</taxon>
        <taxon>Nematoda</taxon>
        <taxon>Chromadorea</taxon>
        <taxon>Rhabditida</taxon>
        <taxon>Rhabditina</taxon>
        <taxon>Rhabditomorpha</taxon>
        <taxon>Strongyloidea</taxon>
        <taxon>Strongylidae</taxon>
        <taxon>Cylicostephanus</taxon>
    </lineage>
</organism>
<protein>
    <submittedName>
        <fullName evidence="1">Uncharacterized protein</fullName>
    </submittedName>
</protein>
<reference evidence="1 2" key="1">
    <citation type="submission" date="2018-11" db="EMBL/GenBank/DDBJ databases">
        <authorList>
            <consortium name="Pathogen Informatics"/>
        </authorList>
    </citation>
    <scope>NUCLEOTIDE SEQUENCE [LARGE SCALE GENOMIC DNA]</scope>
</reference>
<name>A0A3P6T2N6_CYLGO</name>
<sequence>MGTIPRTRTIRALIDAADCCCPLAVRIDGNVATPQVEHTPRLEAINMLSLAPLTRYGEPPSPVMDTPAPRALLLFPYSVLADTTFFRSW</sequence>
<gene>
    <name evidence="1" type="ORF">CGOC_LOCUS4752</name>
</gene>
<dbReference type="EMBL" id="UYRV01013547">
    <property type="protein sequence ID" value="VDK59691.1"/>
    <property type="molecule type" value="Genomic_DNA"/>
</dbReference>
<dbReference type="AlphaFoldDB" id="A0A3P6T2N6"/>